<comment type="caution">
    <text evidence="2">The sequence shown here is derived from an EMBL/GenBank/DDBJ whole genome shotgun (WGS) entry which is preliminary data.</text>
</comment>
<dbReference type="GO" id="GO:0016758">
    <property type="term" value="F:hexosyltransferase activity"/>
    <property type="evidence" value="ECO:0007669"/>
    <property type="project" value="InterPro"/>
</dbReference>
<accession>A0A0B8ZXC3</accession>
<dbReference type="SUPFAM" id="SSF53756">
    <property type="entry name" value="UDP-Glycosyltransferase/glycogen phosphorylase"/>
    <property type="match status" value="1"/>
</dbReference>
<keyword evidence="2" id="KW-0328">Glycosyltransferase</keyword>
<dbReference type="STRING" id="48936.NJ75_04482"/>
<reference evidence="2 3" key="1">
    <citation type="submission" date="2014-10" db="EMBL/GenBank/DDBJ databases">
        <title>Draft genome sequence of Novosphingobium subterraneum DSM 12447.</title>
        <authorList>
            <person name="Gan H.M."/>
            <person name="Gan H.Y."/>
            <person name="Savka M.A."/>
        </authorList>
    </citation>
    <scope>NUCLEOTIDE SEQUENCE [LARGE SCALE GENOMIC DNA]</scope>
    <source>
        <strain evidence="2 3">DSM 12447</strain>
    </source>
</reference>
<dbReference type="RefSeq" id="WP_039338366.1">
    <property type="nucleotide sequence ID" value="NZ_JRVC01000034.1"/>
</dbReference>
<keyword evidence="2" id="KW-0808">Transferase</keyword>
<dbReference type="InterPro" id="IPR007235">
    <property type="entry name" value="Glyco_trans_28_C"/>
</dbReference>
<dbReference type="PANTHER" id="PTHR47043:SF1">
    <property type="entry name" value="UDP-N-ACETYLGLUCOSAMINE TRANSFERASE SUBUNIT ALG13"/>
    <property type="match status" value="1"/>
</dbReference>
<dbReference type="GO" id="GO:0006488">
    <property type="term" value="P:dolichol-linked oligosaccharide biosynthetic process"/>
    <property type="evidence" value="ECO:0007669"/>
    <property type="project" value="TreeGrafter"/>
</dbReference>
<dbReference type="Proteomes" id="UP000031338">
    <property type="component" value="Unassembled WGS sequence"/>
</dbReference>
<dbReference type="Gene3D" id="3.40.50.2000">
    <property type="entry name" value="Glycogen Phosphorylase B"/>
    <property type="match status" value="2"/>
</dbReference>
<dbReference type="Pfam" id="PF04101">
    <property type="entry name" value="Glyco_tran_28_C"/>
    <property type="match status" value="1"/>
</dbReference>
<protein>
    <submittedName>
        <fullName evidence="2">UDP-N-acetylglucosamine--N-acetylmuramyl-(Pentapeptide) pyrophosphoryl-undecaprenol N-acetylglucosamine transferase</fullName>
        <ecNumber evidence="2">2.4.1.227</ecNumber>
    </submittedName>
</protein>
<evidence type="ECO:0000259" key="1">
    <source>
        <dbReference type="Pfam" id="PF04101"/>
    </source>
</evidence>
<dbReference type="InterPro" id="IPR052474">
    <property type="entry name" value="UDP-GlcNAc_transferase"/>
</dbReference>
<proteinExistence type="predicted"/>
<dbReference type="PATRIC" id="fig|48936.3.peg.4520"/>
<dbReference type="AlphaFoldDB" id="A0A0B8ZXC3"/>
<dbReference type="PANTHER" id="PTHR47043">
    <property type="entry name" value="UDP-N-ACETYLGLUCOSAMINE TRANSFERASE SUBUNIT ALG13"/>
    <property type="match status" value="1"/>
</dbReference>
<evidence type="ECO:0000313" key="2">
    <source>
        <dbReference type="EMBL" id="KHS41762.1"/>
    </source>
</evidence>
<name>A0A0B8ZXC3_9SPHN</name>
<sequence>MARDPKFCLAASGGGHVRQLLDLKPFWAEYDHFFVTEDTALGRSIARDETVEFVPHFALGQARLGSPLKMLRSAFKNIWTSLRIVRRHRPDYVVTTGAGSQVFIVLWARLHGSRIVLIDSFARFDAPSAFARLAGPLAHLRVSQSSVAAQKWGGAAVFNPLKMIEGQGPEKEALVFATVGATLPFPRLSDLVVQAKRKGLLHEEVILQVGQGGSVDVPGGVLAVEELTFDEIKGLLARASIVICHGGTGSIVTALQNFCHVIVVPRRFELGEHYDNHQEEITAAFVQRGLVRMADDEVELEKALNELRGAPAVGATTDPAELMDFLRAWVAREQLSAR</sequence>
<keyword evidence="3" id="KW-1185">Reference proteome</keyword>
<gene>
    <name evidence="2" type="primary">murG_2</name>
    <name evidence="2" type="ORF">NJ75_04482</name>
</gene>
<organism evidence="2 3">
    <name type="scientific">Novosphingobium subterraneum</name>
    <dbReference type="NCBI Taxonomy" id="48936"/>
    <lineage>
        <taxon>Bacteria</taxon>
        <taxon>Pseudomonadati</taxon>
        <taxon>Pseudomonadota</taxon>
        <taxon>Alphaproteobacteria</taxon>
        <taxon>Sphingomonadales</taxon>
        <taxon>Sphingomonadaceae</taxon>
        <taxon>Novosphingobium</taxon>
    </lineage>
</organism>
<evidence type="ECO:0000313" key="3">
    <source>
        <dbReference type="Proteomes" id="UP000031338"/>
    </source>
</evidence>
<dbReference type="NCBIfam" id="NF046028">
    <property type="entry name" value="GluronsyltaseWelK"/>
    <property type="match status" value="1"/>
</dbReference>
<dbReference type="EC" id="2.4.1.227" evidence="2"/>
<dbReference type="EMBL" id="JRVC01000034">
    <property type="protein sequence ID" value="KHS41762.1"/>
    <property type="molecule type" value="Genomic_DNA"/>
</dbReference>
<feature type="domain" description="Glycosyl transferase family 28 C-terminal" evidence="1">
    <location>
        <begin position="175"/>
        <end position="310"/>
    </location>
</feature>